<evidence type="ECO:0000313" key="5">
    <source>
        <dbReference type="Proteomes" id="UP000295684"/>
    </source>
</evidence>
<dbReference type="EMBL" id="SLWO01000006">
    <property type="protein sequence ID" value="TCO22558.1"/>
    <property type="molecule type" value="Genomic_DNA"/>
</dbReference>
<keyword evidence="6" id="KW-1185">Reference proteome</keyword>
<dbReference type="Pfam" id="PF18003">
    <property type="entry name" value="DUF3823_C"/>
    <property type="match status" value="1"/>
</dbReference>
<evidence type="ECO:0000313" key="4">
    <source>
        <dbReference type="EMBL" id="TCO22558.1"/>
    </source>
</evidence>
<dbReference type="OrthoDB" id="1433240at2"/>
<protein>
    <submittedName>
        <fullName evidence="4">Uncharacterized protein DUF3823</fullName>
    </submittedName>
</protein>
<dbReference type="Proteomes" id="UP000295684">
    <property type="component" value="Unassembled WGS sequence"/>
</dbReference>
<evidence type="ECO:0000259" key="1">
    <source>
        <dbReference type="Pfam" id="PF12866"/>
    </source>
</evidence>
<dbReference type="RefSeq" id="WP_132534508.1">
    <property type="nucleotide sequence ID" value="NZ_BMJO01000006.1"/>
</dbReference>
<reference evidence="3" key="4">
    <citation type="submission" date="2024-05" db="EMBL/GenBank/DDBJ databases">
        <authorList>
            <person name="Sun Q."/>
            <person name="Zhou Y."/>
        </authorList>
    </citation>
    <scope>NUCLEOTIDE SEQUENCE</scope>
    <source>
        <strain evidence="3">CGMCC 1.15644</strain>
    </source>
</reference>
<dbReference type="Gene3D" id="2.60.40.2060">
    <property type="match status" value="1"/>
</dbReference>
<gene>
    <name evidence="4" type="ORF">EV200_106200</name>
    <name evidence="3" type="ORF">GCM10011413_34930</name>
</gene>
<dbReference type="AlphaFoldDB" id="A0A4R2H8J6"/>
<reference evidence="6" key="2">
    <citation type="journal article" date="2019" name="Int. J. Syst. Evol. Microbiol.">
        <title>The Global Catalogue of Microorganisms (GCM) 10K type strain sequencing project: providing services to taxonomists for standard genome sequencing and annotation.</title>
        <authorList>
            <consortium name="The Broad Institute Genomics Platform"/>
            <consortium name="The Broad Institute Genome Sequencing Center for Infectious Disease"/>
            <person name="Wu L."/>
            <person name="Ma J."/>
        </authorList>
    </citation>
    <scope>NUCLEOTIDE SEQUENCE [LARGE SCALE GENOMIC DNA]</scope>
    <source>
        <strain evidence="6">CGMCC 1.15644</strain>
    </source>
</reference>
<dbReference type="PROSITE" id="PS51257">
    <property type="entry name" value="PROKAR_LIPOPROTEIN"/>
    <property type="match status" value="1"/>
</dbReference>
<dbReference type="InterPro" id="IPR041186">
    <property type="entry name" value="DUF3823_C"/>
</dbReference>
<dbReference type="Gene3D" id="2.60.40.1120">
    <property type="entry name" value="Carboxypeptidase-like, regulatory domain"/>
    <property type="match status" value="1"/>
</dbReference>
<reference evidence="4 5" key="3">
    <citation type="submission" date="2019-03" db="EMBL/GenBank/DDBJ databases">
        <title>Genomic Encyclopedia of Type Strains, Phase IV (KMG-IV): sequencing the most valuable type-strain genomes for metagenomic binning, comparative biology and taxonomic classification.</title>
        <authorList>
            <person name="Goeker M."/>
        </authorList>
    </citation>
    <scope>NUCLEOTIDE SEQUENCE [LARGE SCALE GENOMIC DNA]</scope>
    <source>
        <strain evidence="4 5">DSM 103236</strain>
    </source>
</reference>
<dbReference type="Proteomes" id="UP000622648">
    <property type="component" value="Unassembled WGS sequence"/>
</dbReference>
<dbReference type="InterPro" id="IPR024278">
    <property type="entry name" value="DUF3823_N"/>
</dbReference>
<comment type="caution">
    <text evidence="4">The sequence shown here is derived from an EMBL/GenBank/DDBJ whole genome shotgun (WGS) entry which is preliminary data.</text>
</comment>
<proteinExistence type="predicted"/>
<dbReference type="Pfam" id="PF12866">
    <property type="entry name" value="DUF3823"/>
    <property type="match status" value="1"/>
</dbReference>
<feature type="domain" description="DUF3823" evidence="2">
    <location>
        <begin position="119"/>
        <end position="218"/>
    </location>
</feature>
<organism evidence="4 5">
    <name type="scientific">Pedobacter psychrotolerans</name>
    <dbReference type="NCBI Taxonomy" id="1843235"/>
    <lineage>
        <taxon>Bacteria</taxon>
        <taxon>Pseudomonadati</taxon>
        <taxon>Bacteroidota</taxon>
        <taxon>Sphingobacteriia</taxon>
        <taxon>Sphingobacteriales</taxon>
        <taxon>Sphingobacteriaceae</taxon>
        <taxon>Pedobacter</taxon>
    </lineage>
</organism>
<accession>A0A4R2H8J6</accession>
<reference evidence="3" key="1">
    <citation type="journal article" date="2014" name="Int. J. Syst. Evol. Microbiol.">
        <title>Complete genome of a new Firmicutes species belonging to the dominant human colonic microbiota ('Ruminococcus bicirculans') reveals two chromosomes and a selective capacity to utilize plant glucans.</title>
        <authorList>
            <consortium name="NISC Comparative Sequencing Program"/>
            <person name="Wegmann U."/>
            <person name="Louis P."/>
            <person name="Goesmann A."/>
            <person name="Henrissat B."/>
            <person name="Duncan S.H."/>
            <person name="Flint H.J."/>
        </authorList>
    </citation>
    <scope>NUCLEOTIDE SEQUENCE</scope>
    <source>
        <strain evidence="3">CGMCC 1.15644</strain>
    </source>
</reference>
<evidence type="ECO:0000313" key="6">
    <source>
        <dbReference type="Proteomes" id="UP000622648"/>
    </source>
</evidence>
<feature type="domain" description="DUF3823" evidence="1">
    <location>
        <begin position="28"/>
        <end position="114"/>
    </location>
</feature>
<evidence type="ECO:0000313" key="3">
    <source>
        <dbReference type="EMBL" id="GGE65491.1"/>
    </source>
</evidence>
<sequence length="223" mass="24386">MKKISYIVLFSLIAFFSCKKDNYDAPTSRLSGRVLYQNQAVGVRSDGVQLELWQRGYSLFTKIPVFVAQDGTFSATLFDGDYKLVRLRGNGPWLDNPDSIAVKVSGNTQVDVPVVPHFNLSNVSFNKAGNTVTATFTVQQVTSTSVLERVNLYLGTTMIVDNTRQDASAEKLASDIVIGQSGSITVNIPAALASRNFMYARLAVKTNGVGEALFSAPQRIEFK</sequence>
<evidence type="ECO:0000259" key="2">
    <source>
        <dbReference type="Pfam" id="PF18003"/>
    </source>
</evidence>
<dbReference type="EMBL" id="BMJO01000006">
    <property type="protein sequence ID" value="GGE65491.1"/>
    <property type="molecule type" value="Genomic_DNA"/>
</dbReference>
<name>A0A4R2H8J6_9SPHI</name>